<dbReference type="PRINTS" id="PR00423">
    <property type="entry name" value="CELLDVISFTSZ"/>
</dbReference>
<keyword evidence="12" id="KW-1185">Reference proteome</keyword>
<dbReference type="AlphaFoldDB" id="A0A5S4YH81"/>
<evidence type="ECO:0000256" key="6">
    <source>
        <dbReference type="NCBIfam" id="TIGR00065"/>
    </source>
</evidence>
<dbReference type="GO" id="GO:0005525">
    <property type="term" value="F:GTP binding"/>
    <property type="evidence" value="ECO:0007669"/>
    <property type="project" value="UniProtKB-UniRule"/>
</dbReference>
<keyword evidence="4 5" id="KW-0342">GTP-binding</keyword>
<evidence type="ECO:0000256" key="5">
    <source>
        <dbReference type="HAMAP-Rule" id="MF_00909"/>
    </source>
</evidence>
<evidence type="ECO:0000256" key="1">
    <source>
        <dbReference type="ARBA" id="ARBA00009690"/>
    </source>
</evidence>
<comment type="function">
    <text evidence="5 7">Essential cell division protein that forms a contractile ring structure (Z ring) at the future cell division site. The regulation of the ring assembly controls the timing and the location of cell division. One of the functions of the FtsZ ring is to recruit other cell division proteins to the septum to produce a new cell wall between the dividing cells. Binds GTP and shows GTPase activity.</text>
</comment>
<feature type="domain" description="Tubulin/FtsZ 2-layer sandwich" evidence="10">
    <location>
        <begin position="210"/>
        <end position="328"/>
    </location>
</feature>
<dbReference type="FunFam" id="3.40.50.1440:FF:000001">
    <property type="entry name" value="Cell division protein FtsZ"/>
    <property type="match status" value="1"/>
</dbReference>
<evidence type="ECO:0000256" key="3">
    <source>
        <dbReference type="ARBA" id="ARBA00022741"/>
    </source>
</evidence>
<feature type="binding site" evidence="5">
    <location>
        <begin position="111"/>
        <end position="113"/>
    </location>
    <ligand>
        <name>GTP</name>
        <dbReference type="ChEBI" id="CHEBI:37565"/>
    </ligand>
</feature>
<gene>
    <name evidence="5 11" type="primary">ftsZ</name>
    <name evidence="11" type="ORF">FXV83_27025</name>
</gene>
<dbReference type="NCBIfam" id="TIGR03483">
    <property type="entry name" value="FtsZ_alphas_C"/>
    <property type="match status" value="1"/>
</dbReference>
<dbReference type="RefSeq" id="WP_148742625.1">
    <property type="nucleotide sequence ID" value="NZ_VSTH01000099.1"/>
</dbReference>
<dbReference type="InterPro" id="IPR036525">
    <property type="entry name" value="Tubulin/FtsZ_GTPase_sf"/>
</dbReference>
<dbReference type="SMART" id="SM00865">
    <property type="entry name" value="Tubulin_C"/>
    <property type="match status" value="1"/>
</dbReference>
<feature type="binding site" evidence="5">
    <location>
        <position position="146"/>
    </location>
    <ligand>
        <name>GTP</name>
        <dbReference type="ChEBI" id="CHEBI:37565"/>
    </ligand>
</feature>
<keyword evidence="2 5" id="KW-0963">Cytoplasm</keyword>
<dbReference type="PROSITE" id="PS01134">
    <property type="entry name" value="FTSZ_1"/>
    <property type="match status" value="1"/>
</dbReference>
<dbReference type="GO" id="GO:0032153">
    <property type="term" value="C:cell division site"/>
    <property type="evidence" value="ECO:0007669"/>
    <property type="project" value="UniProtKB-UniRule"/>
</dbReference>
<dbReference type="GO" id="GO:0051258">
    <property type="term" value="P:protein polymerization"/>
    <property type="evidence" value="ECO:0007669"/>
    <property type="project" value="UniProtKB-UniRule"/>
</dbReference>
<dbReference type="InterPro" id="IPR000158">
    <property type="entry name" value="Cell_div_FtsZ"/>
</dbReference>
<evidence type="ECO:0000256" key="8">
    <source>
        <dbReference type="SAM" id="MobiDB-lite"/>
    </source>
</evidence>
<feature type="compositionally biased region" description="Polar residues" evidence="8">
    <location>
        <begin position="545"/>
        <end position="555"/>
    </location>
</feature>
<dbReference type="Pfam" id="PF00091">
    <property type="entry name" value="Tubulin"/>
    <property type="match status" value="1"/>
</dbReference>
<dbReference type="SUPFAM" id="SSF55307">
    <property type="entry name" value="Tubulin C-terminal domain-like"/>
    <property type="match status" value="1"/>
</dbReference>
<keyword evidence="5 7" id="KW-0717">Septation</keyword>
<dbReference type="PROSITE" id="PS01135">
    <property type="entry name" value="FTSZ_2"/>
    <property type="match status" value="1"/>
</dbReference>
<evidence type="ECO:0000259" key="10">
    <source>
        <dbReference type="SMART" id="SM00865"/>
    </source>
</evidence>
<dbReference type="Pfam" id="PF12327">
    <property type="entry name" value="FtsZ_C"/>
    <property type="match status" value="1"/>
</dbReference>
<accession>A0A5S4YH81</accession>
<feature type="compositionally biased region" description="Low complexity" evidence="8">
    <location>
        <begin position="336"/>
        <end position="351"/>
    </location>
</feature>
<dbReference type="SMART" id="SM00864">
    <property type="entry name" value="Tubulin"/>
    <property type="match status" value="1"/>
</dbReference>
<dbReference type="SUPFAM" id="SSF52490">
    <property type="entry name" value="Tubulin nucleotide-binding domain-like"/>
    <property type="match status" value="1"/>
</dbReference>
<dbReference type="NCBIfam" id="TIGR00065">
    <property type="entry name" value="ftsZ"/>
    <property type="match status" value="1"/>
</dbReference>
<evidence type="ECO:0000256" key="7">
    <source>
        <dbReference type="RuleBase" id="RU000631"/>
    </source>
</evidence>
<dbReference type="CDD" id="cd02201">
    <property type="entry name" value="FtsZ_type1"/>
    <property type="match status" value="1"/>
</dbReference>
<feature type="region of interest" description="Disordered" evidence="8">
    <location>
        <begin position="330"/>
        <end position="351"/>
    </location>
</feature>
<feature type="binding site" evidence="5">
    <location>
        <begin position="24"/>
        <end position="28"/>
    </location>
    <ligand>
        <name>GTP</name>
        <dbReference type="ChEBI" id="CHEBI:37565"/>
    </ligand>
</feature>
<dbReference type="GO" id="GO:0005737">
    <property type="term" value="C:cytoplasm"/>
    <property type="evidence" value="ECO:0007669"/>
    <property type="project" value="UniProtKB-SubCell"/>
</dbReference>
<dbReference type="GO" id="GO:0043093">
    <property type="term" value="P:FtsZ-dependent cytokinesis"/>
    <property type="evidence" value="ECO:0007669"/>
    <property type="project" value="UniProtKB-UniRule"/>
</dbReference>
<dbReference type="InterPro" id="IPR008280">
    <property type="entry name" value="Tub_FtsZ_C"/>
</dbReference>
<evidence type="ECO:0000313" key="12">
    <source>
        <dbReference type="Proteomes" id="UP000324797"/>
    </source>
</evidence>
<keyword evidence="5 7" id="KW-0132">Cell division</keyword>
<dbReference type="Gene3D" id="3.30.1330.20">
    <property type="entry name" value="Tubulin/FtsZ, C-terminal domain"/>
    <property type="match status" value="1"/>
</dbReference>
<keyword evidence="3 5" id="KW-0547">Nucleotide-binding</keyword>
<keyword evidence="5 7" id="KW-0131">Cell cycle</keyword>
<dbReference type="FunFam" id="3.30.1330.20:FF:000011">
    <property type="entry name" value="Cell division protein FtsZ"/>
    <property type="match status" value="1"/>
</dbReference>
<organism evidence="11 12">
    <name type="scientific">Bradyrhizobium hipponense</name>
    <dbReference type="NCBI Taxonomy" id="2605638"/>
    <lineage>
        <taxon>Bacteria</taxon>
        <taxon>Pseudomonadati</taxon>
        <taxon>Pseudomonadota</taxon>
        <taxon>Alphaproteobacteria</taxon>
        <taxon>Hyphomicrobiales</taxon>
        <taxon>Nitrobacteraceae</taxon>
        <taxon>Bradyrhizobium</taxon>
    </lineage>
</organism>
<dbReference type="InterPro" id="IPR024757">
    <property type="entry name" value="FtsZ_C"/>
</dbReference>
<feature type="region of interest" description="Disordered" evidence="8">
    <location>
        <begin position="514"/>
        <end position="598"/>
    </location>
</feature>
<protein>
    <recommendedName>
        <fullName evidence="5 6">Cell division protein FtsZ</fullName>
    </recommendedName>
</protein>
<dbReference type="InterPro" id="IPR045061">
    <property type="entry name" value="FtsZ/CetZ"/>
</dbReference>
<dbReference type="PANTHER" id="PTHR30314">
    <property type="entry name" value="CELL DIVISION PROTEIN FTSZ-RELATED"/>
    <property type="match status" value="1"/>
</dbReference>
<comment type="caution">
    <text evidence="11">The sequence shown here is derived from an EMBL/GenBank/DDBJ whole genome shotgun (WGS) entry which is preliminary data.</text>
</comment>
<dbReference type="Proteomes" id="UP000324797">
    <property type="component" value="Unassembled WGS sequence"/>
</dbReference>
<evidence type="ECO:0000259" key="9">
    <source>
        <dbReference type="SMART" id="SM00864"/>
    </source>
</evidence>
<dbReference type="HAMAP" id="MF_00909">
    <property type="entry name" value="FtsZ"/>
    <property type="match status" value="1"/>
</dbReference>
<feature type="domain" description="Tubulin/FtsZ GTPase" evidence="9">
    <location>
        <begin position="16"/>
        <end position="208"/>
    </location>
</feature>
<dbReference type="GO" id="GO:0003924">
    <property type="term" value="F:GTPase activity"/>
    <property type="evidence" value="ECO:0007669"/>
    <property type="project" value="UniProtKB-UniRule"/>
</dbReference>
<dbReference type="InterPro" id="IPR018316">
    <property type="entry name" value="Tubulin/FtsZ_2-layer-sand-dom"/>
</dbReference>
<reference evidence="11 12" key="1">
    <citation type="submission" date="2019-08" db="EMBL/GenBank/DDBJ databases">
        <title>Bradyrhizobium hipponensis sp. nov., a rhizobium isolated from a Lupinus angustifolius root nodule in Tunisia.</title>
        <authorList>
            <person name="Off K."/>
            <person name="Rejili M."/>
            <person name="Mars M."/>
            <person name="Brachmann A."/>
            <person name="Marin M."/>
        </authorList>
    </citation>
    <scope>NUCLEOTIDE SEQUENCE [LARGE SCALE GENOMIC DNA]</scope>
    <source>
        <strain evidence="12">aSej3</strain>
    </source>
</reference>
<name>A0A5S4YH81_9BRAD</name>
<comment type="similarity">
    <text evidence="1 5 7">Belongs to the FtsZ family.</text>
</comment>
<evidence type="ECO:0000313" key="11">
    <source>
        <dbReference type="EMBL" id="TYO63438.1"/>
    </source>
</evidence>
<sequence length="598" mass="62795">MTININVPDIHELKPRITVFGVGGAGGNAVNNMITAGLQGVDFVVANTDAQALTMSKAQRIVQMGTAVTQGLGAGSQPNVGAAAAEEVIDELRDHLSGANMVFVTAGMGGGTGTGAAPVIAKTARDMGILTVGVVTKPFHFEGARRMRTAEAGINELHKVVDTLLIIPNQNLFRVANEKTTFADAFAMADQVLYSGVACITDLMVKEGLINLDFADVRAVMKEMGKAMMGTGEASGDKRALTAAEAAIANPLIDDSSMKGAKGLLISITGGKDLTLFEVDEAATRIREEVDQDANIIVGATFDEALDGLIRVSVVATGIEQAAIARNTQATSAPVANPAPQGQQTPAPAAVAESRLADLTARLRADNQRMAERAQKLEGQIPAAASGSGAPMAPRPNVERAALAAIAAAVAEVPQAPAPTQTYGDVTVRPIAQKPSLFPEPEQAPLSMQEPMTPENFIPPQAERPPVRAPRMPRLDELPMPAQAEIRQARGEVEDETPQKTRLSLLQRLANVGLGRRDEESEPPIAARSAGPAMAPLPDRKPQRSVAQQVASNEPVSEYARRSAPQGLDMHGRPAPVAPAPQGDDHLDIPAFLRRQAT</sequence>
<comment type="subunit">
    <text evidence="5">Homodimer. Polymerizes to form a dynamic ring structure in a strictly GTP-dependent manner. Interacts directly with several other division proteins.</text>
</comment>
<dbReference type="InterPro" id="IPR003008">
    <property type="entry name" value="Tubulin_FtsZ_GTPase"/>
</dbReference>
<feature type="binding site" evidence="5">
    <location>
        <position position="190"/>
    </location>
    <ligand>
        <name>GTP</name>
        <dbReference type="ChEBI" id="CHEBI:37565"/>
    </ligand>
</feature>
<dbReference type="PANTHER" id="PTHR30314:SF3">
    <property type="entry name" value="MITOCHONDRIAL DIVISION PROTEIN FSZA"/>
    <property type="match status" value="1"/>
</dbReference>
<comment type="subcellular location">
    <subcellularLocation>
        <location evidence="5">Cytoplasm</location>
    </subcellularLocation>
    <text evidence="5">Assembles at midcell at the inner surface of the cytoplasmic membrane.</text>
</comment>
<evidence type="ECO:0000256" key="2">
    <source>
        <dbReference type="ARBA" id="ARBA00022490"/>
    </source>
</evidence>
<dbReference type="Gene3D" id="3.40.50.1440">
    <property type="entry name" value="Tubulin/FtsZ, GTPase domain"/>
    <property type="match status" value="1"/>
</dbReference>
<feature type="binding site" evidence="5">
    <location>
        <position position="142"/>
    </location>
    <ligand>
        <name>GTP</name>
        <dbReference type="ChEBI" id="CHEBI:37565"/>
    </ligand>
</feature>
<dbReference type="InterPro" id="IPR020805">
    <property type="entry name" value="Cell_div_FtsZ_CS"/>
</dbReference>
<proteinExistence type="inferred from homology"/>
<dbReference type="InterPro" id="IPR017844">
    <property type="entry name" value="Cell_div_FtsZ_C"/>
</dbReference>
<dbReference type="GO" id="GO:0000917">
    <property type="term" value="P:division septum assembly"/>
    <property type="evidence" value="ECO:0007669"/>
    <property type="project" value="UniProtKB-KW"/>
</dbReference>
<dbReference type="InterPro" id="IPR037103">
    <property type="entry name" value="Tubulin/FtsZ-like_C"/>
</dbReference>
<evidence type="ECO:0000256" key="4">
    <source>
        <dbReference type="ARBA" id="ARBA00023134"/>
    </source>
</evidence>
<dbReference type="EMBL" id="VSTH01000099">
    <property type="protein sequence ID" value="TYO63438.1"/>
    <property type="molecule type" value="Genomic_DNA"/>
</dbReference>